<accession>A0ACB7YYI0</accession>
<reference evidence="1 2" key="1">
    <citation type="journal article" date="2021" name="Hortic Res">
        <title>High-quality reference genome and annotation aids understanding of berry development for evergreen blueberry (Vaccinium darrowii).</title>
        <authorList>
            <person name="Yu J."/>
            <person name="Hulse-Kemp A.M."/>
            <person name="Babiker E."/>
            <person name="Staton M."/>
        </authorList>
    </citation>
    <scope>NUCLEOTIDE SEQUENCE [LARGE SCALE GENOMIC DNA]</scope>
    <source>
        <strain evidence="2">cv. NJ 8807/NJ 8810</strain>
        <tissue evidence="1">Young leaf</tissue>
    </source>
</reference>
<evidence type="ECO:0000313" key="2">
    <source>
        <dbReference type="Proteomes" id="UP000828048"/>
    </source>
</evidence>
<organism evidence="1 2">
    <name type="scientific">Vaccinium darrowii</name>
    <dbReference type="NCBI Taxonomy" id="229202"/>
    <lineage>
        <taxon>Eukaryota</taxon>
        <taxon>Viridiplantae</taxon>
        <taxon>Streptophyta</taxon>
        <taxon>Embryophyta</taxon>
        <taxon>Tracheophyta</taxon>
        <taxon>Spermatophyta</taxon>
        <taxon>Magnoliopsida</taxon>
        <taxon>eudicotyledons</taxon>
        <taxon>Gunneridae</taxon>
        <taxon>Pentapetalae</taxon>
        <taxon>asterids</taxon>
        <taxon>Ericales</taxon>
        <taxon>Ericaceae</taxon>
        <taxon>Vaccinioideae</taxon>
        <taxon>Vaccinieae</taxon>
        <taxon>Vaccinium</taxon>
    </lineage>
</organism>
<protein>
    <submittedName>
        <fullName evidence="1">Uncharacterized protein</fullName>
    </submittedName>
</protein>
<proteinExistence type="predicted"/>
<keyword evidence="2" id="KW-1185">Reference proteome</keyword>
<evidence type="ECO:0000313" key="1">
    <source>
        <dbReference type="EMBL" id="KAH7858324.1"/>
    </source>
</evidence>
<sequence length="311" mass="34996">MTGSAFKQTLGFPESARQLQQQQQQLPTPEEVSQNLGGKTESLPFAPFTPEWKEYYYKMIEENEGFDLGDLPSNLDTIGLITPLRNLNHSLPLLEKASKSAIALFNKQNGKKYKFVEVIRANAKLVSGFFFYITFAAEDKDVGSLKNFQALVYSKINEVFVKFCRLEPQIKGSAVKGGQSKAKLEADSKVSSRKRGTGTEGACKMLAIKVCPEEDPDKPKRPPTTIFCFMEKAEKLYKEKYPDASSDDVGRACRRKWISMSDREKAPYVEEARGKAAEYYKNLEAYNKRMAEGLVEEGDSGNLRKNESSRS</sequence>
<dbReference type="EMBL" id="CM037153">
    <property type="protein sequence ID" value="KAH7858324.1"/>
    <property type="molecule type" value="Genomic_DNA"/>
</dbReference>
<comment type="caution">
    <text evidence="1">The sequence shown here is derived from an EMBL/GenBank/DDBJ whole genome shotgun (WGS) entry which is preliminary data.</text>
</comment>
<gene>
    <name evidence="1" type="ORF">Vadar_022426</name>
</gene>
<name>A0ACB7YYI0_9ERIC</name>
<dbReference type="Proteomes" id="UP000828048">
    <property type="component" value="Chromosome 3"/>
</dbReference>